<dbReference type="EMBL" id="FXAG01000029">
    <property type="protein sequence ID" value="SMF53358.1"/>
    <property type="molecule type" value="Genomic_DNA"/>
</dbReference>
<proteinExistence type="predicted"/>
<gene>
    <name evidence="1" type="ORF">SAMN02745746_03812</name>
</gene>
<keyword evidence="2" id="KW-1185">Reference proteome</keyword>
<evidence type="ECO:0000313" key="1">
    <source>
        <dbReference type="EMBL" id="SMF53358.1"/>
    </source>
</evidence>
<name>A0A1Y6CAI1_9NEIS</name>
<accession>A0A1Y6CAI1</accession>
<organism evidence="1 2">
    <name type="scientific">Pseudogulbenkiania subflava DSM 22618</name>
    <dbReference type="NCBI Taxonomy" id="1123014"/>
    <lineage>
        <taxon>Bacteria</taxon>
        <taxon>Pseudomonadati</taxon>
        <taxon>Pseudomonadota</taxon>
        <taxon>Betaproteobacteria</taxon>
        <taxon>Neisseriales</taxon>
        <taxon>Chromobacteriaceae</taxon>
        <taxon>Pseudogulbenkiania</taxon>
    </lineage>
</organism>
<sequence length="83" mass="9252">MKTVSFWSALDLIRQAAEKGPWTGDIDALLGLIVGKSKISASYRQWLKEELQTEETVHALKRRGVDFRATGGEIRFGLFQNGG</sequence>
<protein>
    <submittedName>
        <fullName evidence="1">Uncharacterized protein</fullName>
    </submittedName>
</protein>
<dbReference type="STRING" id="1123014.SAMN02745746_03812"/>
<dbReference type="Proteomes" id="UP000192920">
    <property type="component" value="Unassembled WGS sequence"/>
</dbReference>
<reference evidence="2" key="1">
    <citation type="submission" date="2017-04" db="EMBL/GenBank/DDBJ databases">
        <authorList>
            <person name="Varghese N."/>
            <person name="Submissions S."/>
        </authorList>
    </citation>
    <scope>NUCLEOTIDE SEQUENCE [LARGE SCALE GENOMIC DNA]</scope>
    <source>
        <strain evidence="2">DSM 22618</strain>
    </source>
</reference>
<dbReference type="AlphaFoldDB" id="A0A1Y6CAI1"/>
<dbReference type="RefSeq" id="WP_085277796.1">
    <property type="nucleotide sequence ID" value="NZ_FXAG01000029.1"/>
</dbReference>
<evidence type="ECO:0000313" key="2">
    <source>
        <dbReference type="Proteomes" id="UP000192920"/>
    </source>
</evidence>